<evidence type="ECO:0000313" key="1">
    <source>
        <dbReference type="EMBL" id="CAB4542539.1"/>
    </source>
</evidence>
<dbReference type="EMBL" id="CAEZSG010000131">
    <property type="protein sequence ID" value="CAB4542539.1"/>
    <property type="molecule type" value="Genomic_DNA"/>
</dbReference>
<protein>
    <submittedName>
        <fullName evidence="1">Unannotated protein</fullName>
    </submittedName>
</protein>
<sequence>MRIHPVAPDDDRVTLDVNAATASSTCQLGVLPRGYRDTRFAVVLVHLFQDNTASGHVDTESECLGGENQLDEFAAEQMLDDFLEHGDQPGVVRGNARHERVFPLVETERR</sequence>
<dbReference type="AlphaFoldDB" id="A0A6J6BWA3"/>
<gene>
    <name evidence="1" type="ORF">UFOPK1413_00807</name>
</gene>
<proteinExistence type="predicted"/>
<organism evidence="1">
    <name type="scientific">freshwater metagenome</name>
    <dbReference type="NCBI Taxonomy" id="449393"/>
    <lineage>
        <taxon>unclassified sequences</taxon>
        <taxon>metagenomes</taxon>
        <taxon>ecological metagenomes</taxon>
    </lineage>
</organism>
<reference evidence="1" key="1">
    <citation type="submission" date="2020-05" db="EMBL/GenBank/DDBJ databases">
        <authorList>
            <person name="Chiriac C."/>
            <person name="Salcher M."/>
            <person name="Ghai R."/>
            <person name="Kavagutti S V."/>
        </authorList>
    </citation>
    <scope>NUCLEOTIDE SEQUENCE</scope>
</reference>
<name>A0A6J6BWA3_9ZZZZ</name>
<accession>A0A6J6BWA3</accession>